<dbReference type="PANTHER" id="PTHR44591:SF3">
    <property type="entry name" value="RESPONSE REGULATORY DOMAIN-CONTAINING PROTEIN"/>
    <property type="match status" value="1"/>
</dbReference>
<dbReference type="SMART" id="SM00448">
    <property type="entry name" value="REC"/>
    <property type="match status" value="1"/>
</dbReference>
<dbReference type="Proteomes" id="UP000175744">
    <property type="component" value="Unassembled WGS sequence"/>
</dbReference>
<evidence type="ECO:0000259" key="5">
    <source>
        <dbReference type="PROSITE" id="PS50110"/>
    </source>
</evidence>
<keyword evidence="2 4" id="KW-0597">Phosphoprotein</keyword>
<accession>A0A1E8F012</accession>
<dbReference type="GO" id="GO:0000160">
    <property type="term" value="P:phosphorelay signal transduction system"/>
    <property type="evidence" value="ECO:0007669"/>
    <property type="project" value="InterPro"/>
</dbReference>
<dbReference type="SUPFAM" id="SSF52172">
    <property type="entry name" value="CheY-like"/>
    <property type="match status" value="1"/>
</dbReference>
<feature type="modified residue" description="4-aspartylphosphate" evidence="4">
    <location>
        <position position="60"/>
    </location>
</feature>
<sequence length="158" mass="18420">MSFEKGNNIKILVVGDNITLNKIILDILNKKGFYVKCVLNAEDAYAFIKNNYKNTAMILDYILPSINASEFIRNLKNKGYNIPFIMMTSNSDRDTILEMMKLGAYDYIIKNDKFISSFPSVVYKFIDKLEMEMKLIASENKLKEREKNLDYLQKMLKI</sequence>
<proteinExistence type="predicted"/>
<evidence type="ECO:0000313" key="7">
    <source>
        <dbReference type="Proteomes" id="UP000175744"/>
    </source>
</evidence>
<reference evidence="6 7" key="1">
    <citation type="submission" date="2016-06" db="EMBL/GenBank/DDBJ databases">
        <title>Genome sequence of Clostridium acetireducens DSM 10703.</title>
        <authorList>
            <person name="Poehlein A."/>
            <person name="Fluechter S."/>
            <person name="Duerre P."/>
            <person name="Daniel R."/>
        </authorList>
    </citation>
    <scope>NUCLEOTIDE SEQUENCE [LARGE SCALE GENOMIC DNA]</scope>
    <source>
        <strain evidence="6 7">DSM 10703</strain>
    </source>
</reference>
<keyword evidence="7" id="KW-1185">Reference proteome</keyword>
<feature type="domain" description="Response regulatory" evidence="5">
    <location>
        <begin position="10"/>
        <end position="125"/>
    </location>
</feature>
<dbReference type="PROSITE" id="PS50110">
    <property type="entry name" value="RESPONSE_REGULATORY"/>
    <property type="match status" value="1"/>
</dbReference>
<dbReference type="STRING" id="1121290.CLAOCE_07550"/>
<organism evidence="6 7">
    <name type="scientific">Clostridium acetireducens DSM 10703</name>
    <dbReference type="NCBI Taxonomy" id="1121290"/>
    <lineage>
        <taxon>Bacteria</taxon>
        <taxon>Bacillati</taxon>
        <taxon>Bacillota</taxon>
        <taxon>Clostridia</taxon>
        <taxon>Eubacteriales</taxon>
        <taxon>Clostridiaceae</taxon>
        <taxon>Clostridium</taxon>
    </lineage>
</organism>
<dbReference type="RefSeq" id="WP_070109711.1">
    <property type="nucleotide sequence ID" value="NZ_LZFO01000008.1"/>
</dbReference>
<evidence type="ECO:0000256" key="3">
    <source>
        <dbReference type="ARBA" id="ARBA00024867"/>
    </source>
</evidence>
<evidence type="ECO:0000256" key="2">
    <source>
        <dbReference type="ARBA" id="ARBA00022553"/>
    </source>
</evidence>
<dbReference type="Gene3D" id="3.40.50.2300">
    <property type="match status" value="1"/>
</dbReference>
<dbReference type="EMBL" id="LZFO01000008">
    <property type="protein sequence ID" value="OFI06772.1"/>
    <property type="molecule type" value="Genomic_DNA"/>
</dbReference>
<dbReference type="Pfam" id="PF00072">
    <property type="entry name" value="Response_reg"/>
    <property type="match status" value="1"/>
</dbReference>
<gene>
    <name evidence="6" type="primary">ompR</name>
    <name evidence="6" type="ORF">CLOACE_07550</name>
</gene>
<name>A0A1E8F012_9CLOT</name>
<dbReference type="InterPro" id="IPR001789">
    <property type="entry name" value="Sig_transdc_resp-reg_receiver"/>
</dbReference>
<evidence type="ECO:0000256" key="1">
    <source>
        <dbReference type="ARBA" id="ARBA00018672"/>
    </source>
</evidence>
<dbReference type="CDD" id="cd00156">
    <property type="entry name" value="REC"/>
    <property type="match status" value="1"/>
</dbReference>
<dbReference type="InterPro" id="IPR011006">
    <property type="entry name" value="CheY-like_superfamily"/>
</dbReference>
<comment type="caution">
    <text evidence="6">The sequence shown here is derived from an EMBL/GenBank/DDBJ whole genome shotgun (WGS) entry which is preliminary data.</text>
</comment>
<evidence type="ECO:0000313" key="6">
    <source>
        <dbReference type="EMBL" id="OFI06772.1"/>
    </source>
</evidence>
<protein>
    <recommendedName>
        <fullName evidence="1">Stage 0 sporulation protein A homolog</fullName>
    </recommendedName>
</protein>
<comment type="function">
    <text evidence="3">May play the central regulatory role in sporulation. It may be an element of the effector pathway responsible for the activation of sporulation genes in response to nutritional stress. Spo0A may act in concert with spo0H (a sigma factor) to control the expression of some genes that are critical to the sporulation process.</text>
</comment>
<dbReference type="InterPro" id="IPR050595">
    <property type="entry name" value="Bact_response_regulator"/>
</dbReference>
<dbReference type="AlphaFoldDB" id="A0A1E8F012"/>
<dbReference type="PANTHER" id="PTHR44591">
    <property type="entry name" value="STRESS RESPONSE REGULATOR PROTEIN 1"/>
    <property type="match status" value="1"/>
</dbReference>
<evidence type="ECO:0000256" key="4">
    <source>
        <dbReference type="PROSITE-ProRule" id="PRU00169"/>
    </source>
</evidence>